<dbReference type="InterPro" id="IPR012286">
    <property type="entry name" value="Tetrahaem_cytochrome"/>
</dbReference>
<evidence type="ECO:0000256" key="2">
    <source>
        <dbReference type="ARBA" id="ARBA00022448"/>
    </source>
</evidence>
<dbReference type="GO" id="GO:0046872">
    <property type="term" value="F:metal ion binding"/>
    <property type="evidence" value="ECO:0007669"/>
    <property type="project" value="UniProtKB-KW"/>
</dbReference>
<protein>
    <submittedName>
        <fullName evidence="9">Cytochrome c3 family protein</fullName>
    </submittedName>
</protein>
<gene>
    <name evidence="9" type="ORF">GS424_003600</name>
</gene>
<name>A0A6L7IY25_9ACTN</name>
<evidence type="ECO:0000256" key="3">
    <source>
        <dbReference type="ARBA" id="ARBA00022617"/>
    </source>
</evidence>
<evidence type="ECO:0000256" key="4">
    <source>
        <dbReference type="ARBA" id="ARBA00022723"/>
    </source>
</evidence>
<dbReference type="KEGG" id="egd:GS424_003600"/>
<feature type="domain" description="Tetrahaem cytochrome" evidence="8">
    <location>
        <begin position="118"/>
        <end position="194"/>
    </location>
</feature>
<evidence type="ECO:0000256" key="7">
    <source>
        <dbReference type="SAM" id="SignalP"/>
    </source>
</evidence>
<dbReference type="PROSITE" id="PS51318">
    <property type="entry name" value="TAT"/>
    <property type="match status" value="1"/>
</dbReference>
<keyword evidence="6" id="KW-0408">Iron</keyword>
<dbReference type="Gene3D" id="1.10.1130.10">
    <property type="entry name" value="Flavocytochrome C3, Chain A"/>
    <property type="match status" value="1"/>
</dbReference>
<dbReference type="SUPFAM" id="SSF48695">
    <property type="entry name" value="Multiheme cytochromes"/>
    <property type="match status" value="1"/>
</dbReference>
<keyword evidence="7" id="KW-0732">Signal</keyword>
<evidence type="ECO:0000259" key="8">
    <source>
        <dbReference type="Pfam" id="PF14537"/>
    </source>
</evidence>
<dbReference type="InterPro" id="IPR036280">
    <property type="entry name" value="Multihaem_cyt_sf"/>
</dbReference>
<dbReference type="AlphaFoldDB" id="A0A6L7IY25"/>
<accession>A0A6L7IY25</accession>
<proteinExistence type="predicted"/>
<keyword evidence="3" id="KW-0349">Heme</keyword>
<comment type="subcellular location">
    <subcellularLocation>
        <location evidence="1">Cell envelope</location>
    </subcellularLocation>
</comment>
<dbReference type="InterPro" id="IPR006311">
    <property type="entry name" value="TAT_signal"/>
</dbReference>
<evidence type="ECO:0000313" key="10">
    <source>
        <dbReference type="Proteomes" id="UP000478463"/>
    </source>
</evidence>
<feature type="chain" id="PRO_5039059829" evidence="7">
    <location>
        <begin position="30"/>
        <end position="205"/>
    </location>
</feature>
<keyword evidence="2" id="KW-0813">Transport</keyword>
<evidence type="ECO:0000256" key="1">
    <source>
        <dbReference type="ARBA" id="ARBA00004196"/>
    </source>
</evidence>
<dbReference type="Proteomes" id="UP000478463">
    <property type="component" value="Chromosome"/>
</dbReference>
<evidence type="ECO:0000313" key="9">
    <source>
        <dbReference type="EMBL" id="QOS69944.1"/>
    </source>
</evidence>
<dbReference type="EMBL" id="CP063310">
    <property type="protein sequence ID" value="QOS69944.1"/>
    <property type="molecule type" value="Genomic_DNA"/>
</dbReference>
<evidence type="ECO:0000256" key="6">
    <source>
        <dbReference type="ARBA" id="ARBA00023004"/>
    </source>
</evidence>
<organism evidence="9 10">
    <name type="scientific">Eggerthella guodeyinii</name>
    <dbReference type="NCBI Taxonomy" id="2690837"/>
    <lineage>
        <taxon>Bacteria</taxon>
        <taxon>Bacillati</taxon>
        <taxon>Actinomycetota</taxon>
        <taxon>Coriobacteriia</taxon>
        <taxon>Eggerthellales</taxon>
        <taxon>Eggerthellaceae</taxon>
        <taxon>Eggerthella</taxon>
    </lineage>
</organism>
<feature type="signal peptide" evidence="7">
    <location>
        <begin position="1"/>
        <end position="29"/>
    </location>
</feature>
<reference evidence="9 10" key="1">
    <citation type="submission" date="2020-10" db="EMBL/GenBank/DDBJ databases">
        <title>Eggerthella sp. nov., isolated from human feces.</title>
        <authorList>
            <person name="Yajun G."/>
        </authorList>
    </citation>
    <scope>NUCLEOTIDE SEQUENCE [LARGE SCALE GENOMIC DNA]</scope>
    <source>
        <strain evidence="9 10">HF-1101</strain>
    </source>
</reference>
<evidence type="ECO:0000256" key="5">
    <source>
        <dbReference type="ARBA" id="ARBA00022982"/>
    </source>
</evidence>
<keyword evidence="5" id="KW-0249">Electron transport</keyword>
<dbReference type="Pfam" id="PF14537">
    <property type="entry name" value="Cytochrom_c3_2"/>
    <property type="match status" value="1"/>
</dbReference>
<keyword evidence="4" id="KW-0479">Metal-binding</keyword>
<sequence>MNRGTVQARSRRAAMATAVAVAATTFAIAGLLSACAPKQQQADASSGEGADAAITVAWSADMACSSCHAHEAQTESDTACLASKHEADSCESCHGTAESLAGAHANASADASMPTKLSKEHAVSEEACLACHGSWDELAAKSVDVTVLTDADGTTVNPHAMDRTGDHAAITCTSCHSVHEAETDQKELCLSCHHEDVFECRTCHE</sequence>
<dbReference type="GO" id="GO:0030313">
    <property type="term" value="C:cell envelope"/>
    <property type="evidence" value="ECO:0007669"/>
    <property type="project" value="UniProtKB-SubCell"/>
</dbReference>
<dbReference type="PROSITE" id="PS51257">
    <property type="entry name" value="PROKAR_LIPOPROTEIN"/>
    <property type="match status" value="1"/>
</dbReference>